<organism evidence="9 10">
    <name type="scientific">Cupriavidus cauae</name>
    <dbReference type="NCBI Taxonomy" id="2608999"/>
    <lineage>
        <taxon>Bacteria</taxon>
        <taxon>Pseudomonadati</taxon>
        <taxon>Pseudomonadota</taxon>
        <taxon>Betaproteobacteria</taxon>
        <taxon>Burkholderiales</taxon>
        <taxon>Burkholderiaceae</taxon>
        <taxon>Cupriavidus</taxon>
    </lineage>
</organism>
<keyword evidence="10" id="KW-1185">Reference proteome</keyword>
<proteinExistence type="inferred from homology"/>
<dbReference type="AlphaFoldDB" id="A0A5M8APF0"/>
<accession>A0A5M8APF0</accession>
<feature type="transmembrane region" description="Helical" evidence="8">
    <location>
        <begin position="336"/>
        <end position="361"/>
    </location>
</feature>
<name>A0A5M8APF0_9BURK</name>
<feature type="transmembrane region" description="Helical" evidence="8">
    <location>
        <begin position="251"/>
        <end position="271"/>
    </location>
</feature>
<dbReference type="PANTHER" id="PTHR30047">
    <property type="entry name" value="HIGH-AFFINITY CHOLINE TRANSPORT PROTEIN-RELATED"/>
    <property type="match status" value="1"/>
</dbReference>
<dbReference type="GO" id="GO:0022857">
    <property type="term" value="F:transmembrane transporter activity"/>
    <property type="evidence" value="ECO:0007669"/>
    <property type="project" value="InterPro"/>
</dbReference>
<evidence type="ECO:0000256" key="1">
    <source>
        <dbReference type="ARBA" id="ARBA00004651"/>
    </source>
</evidence>
<dbReference type="RefSeq" id="WP_150083383.1">
    <property type="nucleotide sequence ID" value="NZ_VWRN01000034.1"/>
</dbReference>
<dbReference type="NCBIfam" id="TIGR00842">
    <property type="entry name" value="bcct"/>
    <property type="match status" value="1"/>
</dbReference>
<sequence>MVLKLALALVSLFVLWGALAPDQLGTTMQWLLTGVIARFGWFYLLSMFGFLVFALYLAFGRFGSIRLGGEDAEPQFHRLSWFSMLFAAGMGIGLVFWGVAEPVSHLIKPPLGLEALTPQAAGTGLRYAFFHWGLHPWAAYSIVALALAFFQFNRDRPMLISTTFEPLIGERANGPLGKWIDVLALIATAFGVATSLGLGALQINAGLYRVFGIPNDIAVELIIIAVAGALYILSSLSGLTRGIQWLSNLNMVLAVLLLLTVFVLGPTSFILDALTTTVGAYLDNLVGMSMRMTPFSKGTWVADWTLFYWAWWIAWAPFVGTFIARISKGRTIREFIVGVLLAPTLISFLWFGVFGGAGLYASMFENVPVVQAVQQDPSLALFALLEAYPAATLTSILAIVLVTVFFVTSADSATFVLGMMSDHGNPRPPARLKLIWGVLIALIAGVLLVSGGLKGLQSMSILAALPFAVVMAAMCFSLFRALDEESNRLERRHRARDRLLERLLRDRETQPPAGPPQD</sequence>
<keyword evidence="5 8" id="KW-0812">Transmembrane</keyword>
<comment type="caution">
    <text evidence="9">The sequence shown here is derived from an EMBL/GenBank/DDBJ whole genome shotgun (WGS) entry which is preliminary data.</text>
</comment>
<evidence type="ECO:0000313" key="9">
    <source>
        <dbReference type="EMBL" id="KAA6123906.1"/>
    </source>
</evidence>
<feature type="transmembrane region" description="Helical" evidence="8">
    <location>
        <begin position="217"/>
        <end position="239"/>
    </location>
</feature>
<dbReference type="InterPro" id="IPR000060">
    <property type="entry name" value="BCCT_transptr"/>
</dbReference>
<evidence type="ECO:0000256" key="2">
    <source>
        <dbReference type="ARBA" id="ARBA00005658"/>
    </source>
</evidence>
<feature type="transmembrane region" description="Helical" evidence="8">
    <location>
        <begin position="79"/>
        <end position="100"/>
    </location>
</feature>
<gene>
    <name evidence="9" type="ORF">F1599_13340</name>
</gene>
<dbReference type="Pfam" id="PF02028">
    <property type="entry name" value="BCCT"/>
    <property type="match status" value="1"/>
</dbReference>
<evidence type="ECO:0000256" key="7">
    <source>
        <dbReference type="ARBA" id="ARBA00023136"/>
    </source>
</evidence>
<evidence type="ECO:0000256" key="4">
    <source>
        <dbReference type="ARBA" id="ARBA00022475"/>
    </source>
</evidence>
<protein>
    <submittedName>
        <fullName evidence="9">BCCT family transporter</fullName>
    </submittedName>
</protein>
<dbReference type="GO" id="GO:0005886">
    <property type="term" value="C:plasma membrane"/>
    <property type="evidence" value="ECO:0007669"/>
    <property type="project" value="UniProtKB-SubCell"/>
</dbReference>
<dbReference type="PROSITE" id="PS01303">
    <property type="entry name" value="BCCT"/>
    <property type="match status" value="1"/>
</dbReference>
<reference evidence="9 10" key="1">
    <citation type="submission" date="2019-09" db="EMBL/GenBank/DDBJ databases">
        <title>Isolation of a novel species in the genus Cupriavidus from patients with sepsis using whole genome sequencing.</title>
        <authorList>
            <person name="Kweon O.J."/>
            <person name="Lee M.-K."/>
        </authorList>
    </citation>
    <scope>NUCLEOTIDE SEQUENCE [LARGE SCALE GENOMIC DNA]</scope>
    <source>
        <strain evidence="9 10">MKL-01</strain>
    </source>
</reference>
<evidence type="ECO:0000256" key="6">
    <source>
        <dbReference type="ARBA" id="ARBA00022989"/>
    </source>
</evidence>
<comment type="similarity">
    <text evidence="2">Belongs to the BCCT transporter (TC 2.A.15) family.</text>
</comment>
<keyword evidence="6 8" id="KW-1133">Transmembrane helix</keyword>
<feature type="transmembrane region" description="Helical" evidence="8">
    <location>
        <begin position="306"/>
        <end position="324"/>
    </location>
</feature>
<dbReference type="InterPro" id="IPR018093">
    <property type="entry name" value="BCCT_CS"/>
</dbReference>
<keyword evidence="7 8" id="KW-0472">Membrane</keyword>
<feature type="transmembrane region" description="Helical" evidence="8">
    <location>
        <begin position="134"/>
        <end position="152"/>
    </location>
</feature>
<feature type="transmembrane region" description="Helical" evidence="8">
    <location>
        <begin position="459"/>
        <end position="482"/>
    </location>
</feature>
<feature type="transmembrane region" description="Helical" evidence="8">
    <location>
        <begin position="387"/>
        <end position="413"/>
    </location>
</feature>
<dbReference type="EMBL" id="VWRN01000034">
    <property type="protein sequence ID" value="KAA6123906.1"/>
    <property type="molecule type" value="Genomic_DNA"/>
</dbReference>
<feature type="transmembrane region" description="Helical" evidence="8">
    <location>
        <begin position="40"/>
        <end position="59"/>
    </location>
</feature>
<evidence type="ECO:0000256" key="8">
    <source>
        <dbReference type="SAM" id="Phobius"/>
    </source>
</evidence>
<dbReference type="Proteomes" id="UP000324324">
    <property type="component" value="Unassembled WGS sequence"/>
</dbReference>
<feature type="transmembrane region" description="Helical" evidence="8">
    <location>
        <begin position="182"/>
        <end position="205"/>
    </location>
</feature>
<evidence type="ECO:0000256" key="5">
    <source>
        <dbReference type="ARBA" id="ARBA00022692"/>
    </source>
</evidence>
<evidence type="ECO:0000313" key="10">
    <source>
        <dbReference type="Proteomes" id="UP000324324"/>
    </source>
</evidence>
<keyword evidence="4" id="KW-1003">Cell membrane</keyword>
<dbReference type="PANTHER" id="PTHR30047:SF7">
    <property type="entry name" value="HIGH-AFFINITY CHOLINE TRANSPORT PROTEIN"/>
    <property type="match status" value="1"/>
</dbReference>
<keyword evidence="3" id="KW-0813">Transport</keyword>
<feature type="transmembrane region" description="Helical" evidence="8">
    <location>
        <begin position="434"/>
        <end position="453"/>
    </location>
</feature>
<evidence type="ECO:0000256" key="3">
    <source>
        <dbReference type="ARBA" id="ARBA00022448"/>
    </source>
</evidence>
<comment type="subcellular location">
    <subcellularLocation>
        <location evidence="1">Cell membrane</location>
        <topology evidence="1">Multi-pass membrane protein</topology>
    </subcellularLocation>
</comment>